<keyword evidence="1" id="KW-0742">SOS response</keyword>
<dbReference type="OrthoDB" id="104167at2"/>
<dbReference type="PANTHER" id="PTHR32182:SF25">
    <property type="entry name" value="SLR1056 PROTEIN"/>
    <property type="match status" value="1"/>
</dbReference>
<dbReference type="InterPro" id="IPR027417">
    <property type="entry name" value="P-loop_NTPase"/>
</dbReference>
<accession>A0A3M2KX65</accession>
<dbReference type="PANTHER" id="PTHR32182">
    <property type="entry name" value="DNA REPLICATION AND REPAIR PROTEIN RECF"/>
    <property type="match status" value="1"/>
</dbReference>
<sequence length="393" mass="42970">MITTLAVENYRSLRRLTVPLTKLTLVTGANGSGKSSLYRSLRLLSETARSNAVAALAREGGLDSTLWAGPRVVGRRQARGNNLKIGQATDPVALRLGFSGDDFGYTIEFGLPMLDSTSMFSRDPEIKCESVWYGPILRPTTSLVERNNGVVSVRGEHGDWKMLPHMLRSYDSMLTELSDPATTPELFRVRDMIRSWRFYDHFRTDTGAAARGSHIGTRTPVLSGDGADLAAALRTIYENGDRNALAETIDRAFPGSRVEFAGTAGRVEILLHQPGLSRPLSVAELSDGTLRYLLLVAALLTLRPPQLLVLNEPESSLHPDLLAPLGALIADAAQRTQVIVVSHARQLVAATIDAAEEADIELSLIQLRKDDSGETLVDGQGFLDEPAWYWPKR</sequence>
<keyword evidence="4" id="KW-1185">Reference proteome</keyword>
<dbReference type="Proteomes" id="UP000279275">
    <property type="component" value="Unassembled WGS sequence"/>
</dbReference>
<dbReference type="PIRSF" id="PIRSF029347">
    <property type="entry name" value="RecF"/>
    <property type="match status" value="1"/>
</dbReference>
<organism evidence="3 4">
    <name type="scientific">Nocardia stercoris</name>
    <dbReference type="NCBI Taxonomy" id="2483361"/>
    <lineage>
        <taxon>Bacteria</taxon>
        <taxon>Bacillati</taxon>
        <taxon>Actinomycetota</taxon>
        <taxon>Actinomycetes</taxon>
        <taxon>Mycobacteriales</taxon>
        <taxon>Nocardiaceae</taxon>
        <taxon>Nocardia</taxon>
    </lineage>
</organism>
<dbReference type="FunFam" id="3.40.50.300:FF:002708">
    <property type="entry name" value="FeS assembly ATPase SufC"/>
    <property type="match status" value="1"/>
</dbReference>
<proteinExistence type="predicted"/>
<keyword evidence="1" id="KW-0227">DNA damage</keyword>
<dbReference type="RefSeq" id="WP_122190204.1">
    <property type="nucleotide sequence ID" value="NZ_RFFH01000011.1"/>
</dbReference>
<dbReference type="GO" id="GO:0005524">
    <property type="term" value="F:ATP binding"/>
    <property type="evidence" value="ECO:0007669"/>
    <property type="project" value="UniProtKB-KW"/>
</dbReference>
<protein>
    <submittedName>
        <fullName evidence="3">ATP-binding protein</fullName>
    </submittedName>
</protein>
<dbReference type="InterPro" id="IPR014555">
    <property type="entry name" value="RecF-like"/>
</dbReference>
<evidence type="ECO:0000256" key="1">
    <source>
        <dbReference type="ARBA" id="ARBA00023236"/>
    </source>
</evidence>
<gene>
    <name evidence="3" type="ORF">EBN03_23200</name>
</gene>
<dbReference type="GO" id="GO:0016887">
    <property type="term" value="F:ATP hydrolysis activity"/>
    <property type="evidence" value="ECO:0007669"/>
    <property type="project" value="InterPro"/>
</dbReference>
<dbReference type="Gene3D" id="3.40.50.300">
    <property type="entry name" value="P-loop containing nucleotide triphosphate hydrolases"/>
    <property type="match status" value="2"/>
</dbReference>
<dbReference type="InterPro" id="IPR003959">
    <property type="entry name" value="ATPase_AAA_core"/>
</dbReference>
<evidence type="ECO:0000313" key="3">
    <source>
        <dbReference type="EMBL" id="RMI30132.1"/>
    </source>
</evidence>
<reference evidence="3 4" key="1">
    <citation type="submission" date="2018-10" db="EMBL/GenBank/DDBJ databases">
        <title>Isolation from cow dung.</title>
        <authorList>
            <person name="Ling L."/>
        </authorList>
    </citation>
    <scope>NUCLEOTIDE SEQUENCE [LARGE SCALE GENOMIC DNA]</scope>
    <source>
        <strain evidence="3 4">NEAU-LL90</strain>
    </source>
</reference>
<dbReference type="SUPFAM" id="SSF52540">
    <property type="entry name" value="P-loop containing nucleoside triphosphate hydrolases"/>
    <property type="match status" value="1"/>
</dbReference>
<dbReference type="EMBL" id="RFFH01000011">
    <property type="protein sequence ID" value="RMI30132.1"/>
    <property type="molecule type" value="Genomic_DNA"/>
</dbReference>
<feature type="domain" description="ATPase AAA-type core" evidence="2">
    <location>
        <begin position="23"/>
        <end position="343"/>
    </location>
</feature>
<keyword evidence="3" id="KW-0067">ATP-binding</keyword>
<dbReference type="GO" id="GO:0006302">
    <property type="term" value="P:double-strand break repair"/>
    <property type="evidence" value="ECO:0007669"/>
    <property type="project" value="TreeGrafter"/>
</dbReference>
<keyword evidence="3" id="KW-0547">Nucleotide-binding</keyword>
<evidence type="ECO:0000259" key="2">
    <source>
        <dbReference type="Pfam" id="PF13304"/>
    </source>
</evidence>
<comment type="caution">
    <text evidence="3">The sequence shown here is derived from an EMBL/GenBank/DDBJ whole genome shotgun (WGS) entry which is preliminary data.</text>
</comment>
<dbReference type="GO" id="GO:0009432">
    <property type="term" value="P:SOS response"/>
    <property type="evidence" value="ECO:0007669"/>
    <property type="project" value="UniProtKB-KW"/>
</dbReference>
<name>A0A3M2KX65_9NOCA</name>
<dbReference type="AlphaFoldDB" id="A0A3M2KX65"/>
<evidence type="ECO:0000313" key="4">
    <source>
        <dbReference type="Proteomes" id="UP000279275"/>
    </source>
</evidence>
<dbReference type="Pfam" id="PF13304">
    <property type="entry name" value="AAA_21"/>
    <property type="match status" value="1"/>
</dbReference>
<dbReference type="GO" id="GO:0000731">
    <property type="term" value="P:DNA synthesis involved in DNA repair"/>
    <property type="evidence" value="ECO:0007669"/>
    <property type="project" value="TreeGrafter"/>
</dbReference>